<feature type="domain" description="Brl1/Brr6" evidence="10">
    <location>
        <begin position="85"/>
        <end position="177"/>
    </location>
</feature>
<evidence type="ECO:0000256" key="9">
    <source>
        <dbReference type="RuleBase" id="RU000488"/>
    </source>
</evidence>
<protein>
    <recommendedName>
        <fullName evidence="10">Brl1/Brr6 domain-containing protein</fullName>
    </recommendedName>
</protein>
<keyword evidence="3 9" id="KW-0813">Transport</keyword>
<gene>
    <name evidence="11" type="ORF">MFLAVUS_001838</name>
</gene>
<evidence type="ECO:0000256" key="6">
    <source>
        <dbReference type="ARBA" id="ARBA00023128"/>
    </source>
</evidence>
<comment type="similarity">
    <text evidence="2 9">Belongs to the mitochondrial carrier (TC 2.A.29) family.</text>
</comment>
<feature type="repeat" description="Solcar" evidence="8">
    <location>
        <begin position="302"/>
        <end position="386"/>
    </location>
</feature>
<dbReference type="PANTHER" id="PTHR45758:SF4">
    <property type="entry name" value="MITOFERRIN-1"/>
    <property type="match status" value="1"/>
</dbReference>
<keyword evidence="4 8" id="KW-0812">Transmembrane</keyword>
<dbReference type="Proteomes" id="UP001473302">
    <property type="component" value="Unassembled WGS sequence"/>
</dbReference>
<reference evidence="11 12" key="1">
    <citation type="submission" date="2024-04" db="EMBL/GenBank/DDBJ databases">
        <title>genome sequences of Mucor flavus KT1a and Helicostylum pulchrum KT1b strains isolated from the surface of a dry-aged beef.</title>
        <authorList>
            <person name="Toyotome T."/>
            <person name="Hosono M."/>
            <person name="Torimaru M."/>
            <person name="Fukuda K."/>
            <person name="Mikami N."/>
        </authorList>
    </citation>
    <scope>NUCLEOTIDE SEQUENCE [LARGE SCALE GENOMIC DNA]</scope>
    <source>
        <strain evidence="11 12">KT1a</strain>
    </source>
</reference>
<evidence type="ECO:0000256" key="2">
    <source>
        <dbReference type="ARBA" id="ARBA00006375"/>
    </source>
</evidence>
<dbReference type="SUPFAM" id="SSF103506">
    <property type="entry name" value="Mitochondrial carrier"/>
    <property type="match status" value="1"/>
</dbReference>
<dbReference type="Gene3D" id="1.50.40.10">
    <property type="entry name" value="Mitochondrial carrier domain"/>
    <property type="match status" value="2"/>
</dbReference>
<dbReference type="InterPro" id="IPR018767">
    <property type="entry name" value="Brl1/Brr6_dom"/>
</dbReference>
<proteinExistence type="inferred from homology"/>
<evidence type="ECO:0000256" key="1">
    <source>
        <dbReference type="ARBA" id="ARBA00004225"/>
    </source>
</evidence>
<evidence type="ECO:0000259" key="10">
    <source>
        <dbReference type="SMART" id="SM01042"/>
    </source>
</evidence>
<evidence type="ECO:0000256" key="3">
    <source>
        <dbReference type="ARBA" id="ARBA00022448"/>
    </source>
</evidence>
<dbReference type="InterPro" id="IPR018108">
    <property type="entry name" value="MCP_transmembrane"/>
</dbReference>
<comment type="subcellular location">
    <subcellularLocation>
        <location evidence="1">Mitochondrion membrane</location>
        <topology evidence="1">Multi-pass membrane protein</topology>
    </subcellularLocation>
</comment>
<accession>A0ABP9YNM6</accession>
<feature type="repeat" description="Solcar" evidence="8">
    <location>
        <begin position="393"/>
        <end position="484"/>
    </location>
</feature>
<evidence type="ECO:0000256" key="4">
    <source>
        <dbReference type="ARBA" id="ARBA00022692"/>
    </source>
</evidence>
<sequence length="497" mass="56127">MVGVKRIRTDNNSSKDDSKLIAPANYSFNFIPTLQPSQKLFDDEGSFSTDIKPPAYSANTLTLRLNKRLEKRKQVEPYRKTPADTVALEHFDKLHQEKTTCTKNYMLNHCGQEDRVPAIETMCTEWENCMQKDIVIAQAKVSAEAIAEIINSFVEPISYKTLKEIRWTNCSINGYTRIFERADDEEYDYESLGENSTMLQNAIAGAMAGIGEHCIMYPVDSIRTRMQVLSSLDKTTIIKDASTTQFKKQSRHLWRGVYSVIAGAGPAHAVHFATYEYCKEKINKHLSQDTNLRTVSSLEISNQLIASGVAGGIATLAHDFLMTPFDVLKQRMQLRDSTYKSVRECARKVYTNEGLKAFYISFPTTVSMSIPFQSIQFATYEYFRAKLDPNGSYNPKVHMIAGAIAGTVASSVTTPLDVIKTLLQTKGSSRETQIKNATGFKDAASVIYGRYGLKGFFRGFRPRVLTNMPSTAISWSVYEYFKWFLSSDKNDKFIDRI</sequence>
<evidence type="ECO:0000256" key="8">
    <source>
        <dbReference type="PROSITE-ProRule" id="PRU00282"/>
    </source>
</evidence>
<dbReference type="Pfam" id="PF00153">
    <property type="entry name" value="Mito_carr"/>
    <property type="match status" value="3"/>
</dbReference>
<evidence type="ECO:0000313" key="11">
    <source>
        <dbReference type="EMBL" id="GAA5808447.1"/>
    </source>
</evidence>
<name>A0ABP9YNM6_9FUNG</name>
<evidence type="ECO:0000313" key="12">
    <source>
        <dbReference type="Proteomes" id="UP001473302"/>
    </source>
</evidence>
<evidence type="ECO:0000256" key="5">
    <source>
        <dbReference type="ARBA" id="ARBA00022989"/>
    </source>
</evidence>
<dbReference type="InterPro" id="IPR023395">
    <property type="entry name" value="MCP_dom_sf"/>
</dbReference>
<organism evidence="11 12">
    <name type="scientific">Mucor flavus</name>
    <dbReference type="NCBI Taxonomy" id="439312"/>
    <lineage>
        <taxon>Eukaryota</taxon>
        <taxon>Fungi</taxon>
        <taxon>Fungi incertae sedis</taxon>
        <taxon>Mucoromycota</taxon>
        <taxon>Mucoromycotina</taxon>
        <taxon>Mucoromycetes</taxon>
        <taxon>Mucorales</taxon>
        <taxon>Mucorineae</taxon>
        <taxon>Mucoraceae</taxon>
        <taxon>Mucor</taxon>
    </lineage>
</organism>
<dbReference type="PANTHER" id="PTHR45758">
    <property type="entry name" value="MITOFERRIN-1-RELATED"/>
    <property type="match status" value="1"/>
</dbReference>
<feature type="repeat" description="Solcar" evidence="8">
    <location>
        <begin position="196"/>
        <end position="281"/>
    </location>
</feature>
<dbReference type="PROSITE" id="PS50920">
    <property type="entry name" value="SOLCAR"/>
    <property type="match status" value="3"/>
</dbReference>
<dbReference type="SMART" id="SM01042">
    <property type="entry name" value="Brr6_like_C_C"/>
    <property type="match status" value="1"/>
</dbReference>
<dbReference type="Pfam" id="PF10104">
    <property type="entry name" value="Brr6_like_C_C"/>
    <property type="match status" value="1"/>
</dbReference>
<keyword evidence="5" id="KW-1133">Transmembrane helix</keyword>
<keyword evidence="7 8" id="KW-0472">Membrane</keyword>
<dbReference type="EMBL" id="BAABUK010000003">
    <property type="protein sequence ID" value="GAA5808447.1"/>
    <property type="molecule type" value="Genomic_DNA"/>
</dbReference>
<comment type="caution">
    <text evidence="11">The sequence shown here is derived from an EMBL/GenBank/DDBJ whole genome shotgun (WGS) entry which is preliminary data.</text>
</comment>
<keyword evidence="6" id="KW-0496">Mitochondrion</keyword>
<keyword evidence="12" id="KW-1185">Reference proteome</keyword>
<evidence type="ECO:0000256" key="7">
    <source>
        <dbReference type="ARBA" id="ARBA00023136"/>
    </source>
</evidence>